<dbReference type="AlphaFoldDB" id="A0A061D8E6"/>
<dbReference type="GeneID" id="24564788"/>
<accession>A0A061D8E6</accession>
<sequence>MSLIVKLEKRCLLRSLEALTVATARAQHDIGISDAPRFYGKFSVHEQYKAIADSFALNEIQMSASRARQATHNPRHGEDKGLVRATDP</sequence>
<evidence type="ECO:0000313" key="3">
    <source>
        <dbReference type="Proteomes" id="UP000033188"/>
    </source>
</evidence>
<gene>
    <name evidence="2" type="ORF">BBBOND_0301510</name>
</gene>
<dbReference type="EMBL" id="LK391709">
    <property type="protein sequence ID" value="CDR96247.1"/>
    <property type="molecule type" value="Genomic_DNA"/>
</dbReference>
<protein>
    <submittedName>
        <fullName evidence="2">Uncharacterized protein</fullName>
    </submittedName>
</protein>
<evidence type="ECO:0000256" key="1">
    <source>
        <dbReference type="SAM" id="MobiDB-lite"/>
    </source>
</evidence>
<dbReference type="KEGG" id="bbig:BBBOND_0301510"/>
<feature type="compositionally biased region" description="Basic and acidic residues" evidence="1">
    <location>
        <begin position="75"/>
        <end position="88"/>
    </location>
</feature>
<organism evidence="2 3">
    <name type="scientific">Babesia bigemina</name>
    <dbReference type="NCBI Taxonomy" id="5866"/>
    <lineage>
        <taxon>Eukaryota</taxon>
        <taxon>Sar</taxon>
        <taxon>Alveolata</taxon>
        <taxon>Apicomplexa</taxon>
        <taxon>Aconoidasida</taxon>
        <taxon>Piroplasmida</taxon>
        <taxon>Babesiidae</taxon>
        <taxon>Babesia</taxon>
    </lineage>
</organism>
<name>A0A061D8E6_BABBI</name>
<reference evidence="3" key="1">
    <citation type="journal article" date="2014" name="Nucleic Acids Res.">
        <title>The evolutionary dynamics of variant antigen genes in Babesia reveal a history of genomic innovation underlying host-parasite interaction.</title>
        <authorList>
            <person name="Jackson A.P."/>
            <person name="Otto T.D."/>
            <person name="Darby A."/>
            <person name="Ramaprasad A."/>
            <person name="Xia D."/>
            <person name="Echaide I.E."/>
            <person name="Farber M."/>
            <person name="Gahlot S."/>
            <person name="Gamble J."/>
            <person name="Gupta D."/>
            <person name="Gupta Y."/>
            <person name="Jackson L."/>
            <person name="Malandrin L."/>
            <person name="Malas T.B."/>
            <person name="Moussa E."/>
            <person name="Nair M."/>
            <person name="Reid A.J."/>
            <person name="Sanders M."/>
            <person name="Sharma J."/>
            <person name="Tracey A."/>
            <person name="Quail M.A."/>
            <person name="Weir W."/>
            <person name="Wastling J.M."/>
            <person name="Hall N."/>
            <person name="Willadsen P."/>
            <person name="Lingelbach K."/>
            <person name="Shiels B."/>
            <person name="Tait A."/>
            <person name="Berriman M."/>
            <person name="Allred D.R."/>
            <person name="Pain A."/>
        </authorList>
    </citation>
    <scope>NUCLEOTIDE SEQUENCE [LARGE SCALE GENOMIC DNA]</scope>
    <source>
        <strain evidence="3">Bond</strain>
    </source>
</reference>
<dbReference type="RefSeq" id="XP_012768433.1">
    <property type="nucleotide sequence ID" value="XM_012912979.1"/>
</dbReference>
<proteinExistence type="predicted"/>
<evidence type="ECO:0000313" key="2">
    <source>
        <dbReference type="EMBL" id="CDR96247.1"/>
    </source>
</evidence>
<dbReference type="VEuPathDB" id="PiroplasmaDB:BBBOND_0301510"/>
<keyword evidence="3" id="KW-1185">Reference proteome</keyword>
<feature type="region of interest" description="Disordered" evidence="1">
    <location>
        <begin position="65"/>
        <end position="88"/>
    </location>
</feature>
<dbReference type="Proteomes" id="UP000033188">
    <property type="component" value="Chromosome 3"/>
</dbReference>